<sequence>VMRALDNAATITGTAGAIVIDDPWVPGRDAPPSDATIRVRRGGEETVERLACPEQLFVFEARMATRAVAEGALEAPHPAASHADSLGNARTLDRWRACLGYKVASERRATSRALPRVLPPGLPPVPTVAIPGLDRPVSQLILGCDNRDTLAEGAVV</sequence>
<evidence type="ECO:0000313" key="2">
    <source>
        <dbReference type="Proteomes" id="UP000278907"/>
    </source>
</evidence>
<evidence type="ECO:0000313" key="1">
    <source>
        <dbReference type="EMBL" id="RKH85296.1"/>
    </source>
</evidence>
<name>A0ABX9Q548_9BACT</name>
<gene>
    <name evidence="1" type="ORF">D7Y13_42420</name>
</gene>
<reference evidence="1 2" key="1">
    <citation type="submission" date="2018-09" db="EMBL/GenBank/DDBJ databases">
        <authorList>
            <person name="Livingstone P.G."/>
            <person name="Whitworth D.E."/>
        </authorList>
    </citation>
    <scope>NUCLEOTIDE SEQUENCE [LARGE SCALE GENOMIC DNA]</scope>
    <source>
        <strain evidence="1 2">CA031B</strain>
    </source>
</reference>
<dbReference type="RefSeq" id="WP_208734598.1">
    <property type="nucleotide sequence ID" value="NZ_RAWI01000914.1"/>
</dbReference>
<keyword evidence="2" id="KW-1185">Reference proteome</keyword>
<dbReference type="Gene3D" id="3.30.360.10">
    <property type="entry name" value="Dihydrodipicolinate Reductase, domain 2"/>
    <property type="match status" value="1"/>
</dbReference>
<feature type="non-terminal residue" evidence="1">
    <location>
        <position position="1"/>
    </location>
</feature>
<dbReference type="Proteomes" id="UP000278907">
    <property type="component" value="Unassembled WGS sequence"/>
</dbReference>
<dbReference type="EMBL" id="RAWI01000914">
    <property type="protein sequence ID" value="RKH85296.1"/>
    <property type="molecule type" value="Genomic_DNA"/>
</dbReference>
<feature type="non-terminal residue" evidence="1">
    <location>
        <position position="156"/>
    </location>
</feature>
<accession>A0ABX9Q548</accession>
<proteinExistence type="predicted"/>
<comment type="caution">
    <text evidence="1">The sequence shown here is derived from an EMBL/GenBank/DDBJ whole genome shotgun (WGS) entry which is preliminary data.</text>
</comment>
<organism evidence="1 2">
    <name type="scientific">Corallococcus praedator</name>
    <dbReference type="NCBI Taxonomy" id="2316724"/>
    <lineage>
        <taxon>Bacteria</taxon>
        <taxon>Pseudomonadati</taxon>
        <taxon>Myxococcota</taxon>
        <taxon>Myxococcia</taxon>
        <taxon>Myxococcales</taxon>
        <taxon>Cystobacterineae</taxon>
        <taxon>Myxococcaceae</taxon>
        <taxon>Corallococcus</taxon>
    </lineage>
</organism>
<protein>
    <submittedName>
        <fullName evidence="1">Oxidoreductase</fullName>
    </submittedName>
</protein>